<name>A0A0A9C4B1_ARUDO</name>
<organism evidence="1">
    <name type="scientific">Arundo donax</name>
    <name type="common">Giant reed</name>
    <name type="synonym">Donax arundinaceus</name>
    <dbReference type="NCBI Taxonomy" id="35708"/>
    <lineage>
        <taxon>Eukaryota</taxon>
        <taxon>Viridiplantae</taxon>
        <taxon>Streptophyta</taxon>
        <taxon>Embryophyta</taxon>
        <taxon>Tracheophyta</taxon>
        <taxon>Spermatophyta</taxon>
        <taxon>Magnoliopsida</taxon>
        <taxon>Liliopsida</taxon>
        <taxon>Poales</taxon>
        <taxon>Poaceae</taxon>
        <taxon>PACMAD clade</taxon>
        <taxon>Arundinoideae</taxon>
        <taxon>Arundineae</taxon>
        <taxon>Arundo</taxon>
    </lineage>
</organism>
<dbReference type="AlphaFoldDB" id="A0A0A9C4B1"/>
<reference evidence="1" key="2">
    <citation type="journal article" date="2015" name="Data Brief">
        <title>Shoot transcriptome of the giant reed, Arundo donax.</title>
        <authorList>
            <person name="Barrero R.A."/>
            <person name="Guerrero F.D."/>
            <person name="Moolhuijzen P."/>
            <person name="Goolsby J.A."/>
            <person name="Tidwell J."/>
            <person name="Bellgard S.E."/>
            <person name="Bellgard M.I."/>
        </authorList>
    </citation>
    <scope>NUCLEOTIDE SEQUENCE</scope>
    <source>
        <tissue evidence="1">Shoot tissue taken approximately 20 cm above the soil surface</tissue>
    </source>
</reference>
<protein>
    <submittedName>
        <fullName evidence="1">Uncharacterized protein</fullName>
    </submittedName>
</protein>
<reference evidence="1" key="1">
    <citation type="submission" date="2014-09" db="EMBL/GenBank/DDBJ databases">
        <authorList>
            <person name="Magalhaes I.L.F."/>
            <person name="Oliveira U."/>
            <person name="Santos F.R."/>
            <person name="Vidigal T.H.D.A."/>
            <person name="Brescovit A.D."/>
            <person name="Santos A.J."/>
        </authorList>
    </citation>
    <scope>NUCLEOTIDE SEQUENCE</scope>
    <source>
        <tissue evidence="1">Shoot tissue taken approximately 20 cm above the soil surface</tissue>
    </source>
</reference>
<evidence type="ECO:0000313" key="1">
    <source>
        <dbReference type="EMBL" id="JAD69288.1"/>
    </source>
</evidence>
<dbReference type="EMBL" id="GBRH01228607">
    <property type="protein sequence ID" value="JAD69288.1"/>
    <property type="molecule type" value="Transcribed_RNA"/>
</dbReference>
<sequence>MVLSAPSVQPPAESQRGPL</sequence>
<proteinExistence type="predicted"/>
<accession>A0A0A9C4B1</accession>